<evidence type="ECO:0000313" key="2">
    <source>
        <dbReference type="Proteomes" id="UP000784880"/>
    </source>
</evidence>
<dbReference type="InterPro" id="IPR026002">
    <property type="entry name" value="ATC_hydrolase-like"/>
</dbReference>
<dbReference type="Proteomes" id="UP000784880">
    <property type="component" value="Unassembled WGS sequence"/>
</dbReference>
<proteinExistence type="predicted"/>
<dbReference type="Pfam" id="PF14196">
    <property type="entry name" value="ATC_hydrolase"/>
    <property type="match status" value="1"/>
</dbReference>
<keyword evidence="1" id="KW-0378">Hydrolase</keyword>
<accession>A0ABS6JID3</accession>
<reference evidence="1 2" key="1">
    <citation type="submission" date="2021-06" db="EMBL/GenBank/DDBJ databases">
        <title>Bacillus sp. RD4P76, an endophyte from a halophyte.</title>
        <authorList>
            <person name="Sun J.-Q."/>
        </authorList>
    </citation>
    <scope>NUCLEOTIDE SEQUENCE [LARGE SCALE GENOMIC DNA]</scope>
    <source>
        <strain evidence="1 2">CGMCC 1.15917</strain>
    </source>
</reference>
<name>A0ABS6JID3_9BACI</name>
<sequence length="161" mass="18593">MEKQGTEPLNMYSIMAKMFGYISKAVVDRFGIEGEESVKQGVWNFGHERGQGIAKRAKFAGESNEKGNYLSNYDMGRSELFEYETLFYPTEIEQTFTKCAFADQWKKEGMEEYGILYCHMIDPAIAKGFNPNFEVIHDQYILKKGEGVCHFRFQMNGKEQS</sequence>
<comment type="caution">
    <text evidence="1">The sequence shown here is derived from an EMBL/GenBank/DDBJ whole genome shotgun (WGS) entry which is preliminary data.</text>
</comment>
<evidence type="ECO:0000313" key="1">
    <source>
        <dbReference type="EMBL" id="MBU9713398.1"/>
    </source>
</evidence>
<keyword evidence="2" id="KW-1185">Reference proteome</keyword>
<dbReference type="EMBL" id="JAHQCS010000135">
    <property type="protein sequence ID" value="MBU9713398.1"/>
    <property type="molecule type" value="Genomic_DNA"/>
</dbReference>
<organism evidence="1 2">
    <name type="scientific">Evansella tamaricis</name>
    <dbReference type="NCBI Taxonomy" id="2069301"/>
    <lineage>
        <taxon>Bacteria</taxon>
        <taxon>Bacillati</taxon>
        <taxon>Bacillota</taxon>
        <taxon>Bacilli</taxon>
        <taxon>Bacillales</taxon>
        <taxon>Bacillaceae</taxon>
        <taxon>Evansella</taxon>
    </lineage>
</organism>
<protein>
    <submittedName>
        <fullName evidence="1">L-2-amino-thiazoline-4-carboxylic acid hydrolase</fullName>
    </submittedName>
</protein>
<gene>
    <name evidence="1" type="ORF">KS419_16845</name>
</gene>
<dbReference type="GO" id="GO:0016787">
    <property type="term" value="F:hydrolase activity"/>
    <property type="evidence" value="ECO:0007669"/>
    <property type="project" value="UniProtKB-KW"/>
</dbReference>